<gene>
    <name evidence="1" type="ORF">GNQ20_09535</name>
</gene>
<dbReference type="RefSeq" id="WP_155681141.1">
    <property type="nucleotide sequence ID" value="NZ_CP115287.1"/>
</dbReference>
<name>A0A6A9JYM9_PSEAI</name>
<comment type="caution">
    <text evidence="1">The sequence shown here is derived from an EMBL/GenBank/DDBJ whole genome shotgun (WGS) entry which is preliminary data.</text>
</comment>
<evidence type="ECO:0000313" key="1">
    <source>
        <dbReference type="EMBL" id="MUI58039.1"/>
    </source>
</evidence>
<protein>
    <submittedName>
        <fullName evidence="1">DNA-binding protein</fullName>
    </submittedName>
</protein>
<accession>A0A6A9JYM9</accession>
<sequence>MDVEEMSLALKYLLAPPPLMPWRTFADWIRMNDRHDIVWGWIRNGYIPSQKYGKHMMVNVAQLTVMLMQKETRL</sequence>
<dbReference type="GO" id="GO:0003677">
    <property type="term" value="F:DNA binding"/>
    <property type="evidence" value="ECO:0007669"/>
    <property type="project" value="UniProtKB-KW"/>
</dbReference>
<keyword evidence="1" id="KW-0238">DNA-binding</keyword>
<organism evidence="1">
    <name type="scientific">Pseudomonas aeruginosa</name>
    <dbReference type="NCBI Taxonomy" id="287"/>
    <lineage>
        <taxon>Bacteria</taxon>
        <taxon>Pseudomonadati</taxon>
        <taxon>Pseudomonadota</taxon>
        <taxon>Gammaproteobacteria</taxon>
        <taxon>Pseudomonadales</taxon>
        <taxon>Pseudomonadaceae</taxon>
        <taxon>Pseudomonas</taxon>
    </lineage>
</organism>
<reference evidence="1" key="1">
    <citation type="submission" date="2019-11" db="EMBL/GenBank/DDBJ databases">
        <title>Genomes of ocular Pseudomonas aeruginosa isolates.</title>
        <authorList>
            <person name="Khan M."/>
            <person name="Rice S.A."/>
            <person name="Willcox M.D.P."/>
            <person name="Stapleton F."/>
        </authorList>
    </citation>
    <scope>NUCLEOTIDE SEQUENCE</scope>
    <source>
        <strain evidence="1">PA206</strain>
    </source>
</reference>
<proteinExistence type="predicted"/>
<dbReference type="AlphaFoldDB" id="A0A6A9JYM9"/>
<dbReference type="EMBL" id="WOAJ01000003">
    <property type="protein sequence ID" value="MUI58039.1"/>
    <property type="molecule type" value="Genomic_DNA"/>
</dbReference>